<feature type="transmembrane region" description="Helical" evidence="7">
    <location>
        <begin position="333"/>
        <end position="351"/>
    </location>
</feature>
<comment type="similarity">
    <text evidence="2">Belongs to the beta-class carbonic anhydrase family.</text>
</comment>
<reference evidence="9 10" key="1">
    <citation type="submission" date="2018-07" db="EMBL/GenBank/DDBJ databases">
        <title>Genome sequencing of Moraxellaceae gen. HYN0046.</title>
        <authorList>
            <person name="Kim M."/>
            <person name="Yi H."/>
        </authorList>
    </citation>
    <scope>NUCLEOTIDE SEQUENCE [LARGE SCALE GENOMIC DNA]</scope>
    <source>
        <strain evidence="9 10">HYN0046</strain>
    </source>
</reference>
<evidence type="ECO:0000313" key="9">
    <source>
        <dbReference type="EMBL" id="AXI03986.1"/>
    </source>
</evidence>
<evidence type="ECO:0000256" key="7">
    <source>
        <dbReference type="SAM" id="Phobius"/>
    </source>
</evidence>
<comment type="subcellular location">
    <subcellularLocation>
        <location evidence="1">Membrane</location>
        <topology evidence="1">Multi-pass membrane protein</topology>
    </subcellularLocation>
</comment>
<dbReference type="CDD" id="cd03378">
    <property type="entry name" value="beta_CA_cladeC"/>
    <property type="match status" value="1"/>
</dbReference>
<dbReference type="EMBL" id="CP031222">
    <property type="protein sequence ID" value="AXI03986.1"/>
    <property type="molecule type" value="Genomic_DNA"/>
</dbReference>
<feature type="transmembrane region" description="Helical" evidence="7">
    <location>
        <begin position="386"/>
        <end position="418"/>
    </location>
</feature>
<feature type="binding site" evidence="6">
    <location>
        <position position="630"/>
    </location>
    <ligand>
        <name>Zn(2+)</name>
        <dbReference type="ChEBI" id="CHEBI:29105"/>
    </ligand>
</feature>
<evidence type="ECO:0000256" key="1">
    <source>
        <dbReference type="ARBA" id="ARBA00004141"/>
    </source>
</evidence>
<dbReference type="PANTHER" id="PTHR11814">
    <property type="entry name" value="SULFATE TRANSPORTER"/>
    <property type="match status" value="1"/>
</dbReference>
<evidence type="ECO:0000313" key="10">
    <source>
        <dbReference type="Proteomes" id="UP000253940"/>
    </source>
</evidence>
<accession>A0A345P9M7</accession>
<dbReference type="KEGG" id="mbah:HYN46_14735"/>
<keyword evidence="6" id="KW-0479">Metal-binding</keyword>
<feature type="transmembrane region" description="Helical" evidence="7">
    <location>
        <begin position="200"/>
        <end position="224"/>
    </location>
</feature>
<dbReference type="InterPro" id="IPR036874">
    <property type="entry name" value="Carbonic_anhydrase_sf"/>
</dbReference>
<dbReference type="AlphaFoldDB" id="A0A345P9M7"/>
<dbReference type="InterPro" id="IPR011547">
    <property type="entry name" value="SLC26A/SulP_dom"/>
</dbReference>
<evidence type="ECO:0000259" key="8">
    <source>
        <dbReference type="Pfam" id="PF00916"/>
    </source>
</evidence>
<organism evidence="9 10">
    <name type="scientific">Aquirhabdus parva</name>
    <dbReference type="NCBI Taxonomy" id="2283318"/>
    <lineage>
        <taxon>Bacteria</taxon>
        <taxon>Pseudomonadati</taxon>
        <taxon>Pseudomonadota</taxon>
        <taxon>Gammaproteobacteria</taxon>
        <taxon>Moraxellales</taxon>
        <taxon>Moraxellaceae</taxon>
        <taxon>Aquirhabdus</taxon>
    </lineage>
</organism>
<comment type="cofactor">
    <cofactor evidence="6">
        <name>Zn(2+)</name>
        <dbReference type="ChEBI" id="CHEBI:29105"/>
    </cofactor>
    <text evidence="6">Binds 1 zinc ion per subunit.</text>
</comment>
<gene>
    <name evidence="9" type="ORF">HYN46_14735</name>
</gene>
<proteinExistence type="inferred from homology"/>
<dbReference type="Gene3D" id="3.40.1050.10">
    <property type="entry name" value="Carbonic anhydrase"/>
    <property type="match status" value="1"/>
</dbReference>
<feature type="transmembrane region" description="Helical" evidence="7">
    <location>
        <begin position="358"/>
        <end position="380"/>
    </location>
</feature>
<dbReference type="InterPro" id="IPR001902">
    <property type="entry name" value="SLC26A/SulP_fam"/>
</dbReference>
<keyword evidence="6" id="KW-0862">Zinc</keyword>
<dbReference type="RefSeq" id="WP_114900094.1">
    <property type="nucleotide sequence ID" value="NZ_CP031222.1"/>
</dbReference>
<evidence type="ECO:0000256" key="5">
    <source>
        <dbReference type="ARBA" id="ARBA00023136"/>
    </source>
</evidence>
<keyword evidence="5 7" id="KW-0472">Membrane</keyword>
<dbReference type="SMART" id="SM00947">
    <property type="entry name" value="Pro_CA"/>
    <property type="match status" value="1"/>
</dbReference>
<feature type="binding site" evidence="6">
    <location>
        <position position="577"/>
    </location>
    <ligand>
        <name>Zn(2+)</name>
        <dbReference type="ChEBI" id="CHEBI:29105"/>
    </ligand>
</feature>
<evidence type="ECO:0000256" key="3">
    <source>
        <dbReference type="ARBA" id="ARBA00022692"/>
    </source>
</evidence>
<dbReference type="GO" id="GO:0016020">
    <property type="term" value="C:membrane"/>
    <property type="evidence" value="ECO:0007669"/>
    <property type="project" value="UniProtKB-SubCell"/>
</dbReference>
<dbReference type="GO" id="GO:0008270">
    <property type="term" value="F:zinc ion binding"/>
    <property type="evidence" value="ECO:0007669"/>
    <property type="project" value="InterPro"/>
</dbReference>
<feature type="transmembrane region" description="Helical" evidence="7">
    <location>
        <begin position="122"/>
        <end position="142"/>
    </location>
</feature>
<feature type="transmembrane region" description="Helical" evidence="7">
    <location>
        <begin position="255"/>
        <end position="273"/>
    </location>
</feature>
<protein>
    <submittedName>
        <fullName evidence="9">Sulfate permease</fullName>
    </submittedName>
</protein>
<feature type="transmembrane region" description="Helical" evidence="7">
    <location>
        <begin position="162"/>
        <end position="188"/>
    </location>
</feature>
<keyword evidence="3 7" id="KW-0812">Transmembrane</keyword>
<dbReference type="InterPro" id="IPR001765">
    <property type="entry name" value="Carbonic_anhydrase"/>
</dbReference>
<dbReference type="GO" id="GO:0055085">
    <property type="term" value="P:transmembrane transport"/>
    <property type="evidence" value="ECO:0007669"/>
    <property type="project" value="InterPro"/>
</dbReference>
<keyword evidence="10" id="KW-1185">Reference proteome</keyword>
<feature type="binding site" evidence="6">
    <location>
        <position position="579"/>
    </location>
    <ligand>
        <name>Zn(2+)</name>
        <dbReference type="ChEBI" id="CHEBI:29105"/>
    </ligand>
</feature>
<sequence>MLSARLQMKDILKDSLSGLVVFLVALPLCLGIAHASGAPILSGIIAGVIGGIVVGALSGSHISVSGPAAGLTAIILAQLDKLHGNYEAFLFTMILAGILQLVFSALKLGFFANYIPSNVIRGLLAAIGIILILTQLPHLVGYSKSINTDNISFVQSDGSNTFTALLSLNINLGAALIGFLCIATILLWDKTRLKKTMIPSALVAVVLGAGLNSIFIALGSPLAIVPSHLINLPDVMNHPEGIFLFPDFSYWNDPVIYTGAITLAIVASLETLLNLEASEKIDPFKRAASPNRELFAQGTGNTLSGFLGGMPITSVIVRSSVNASSGARTRFSAIFHGFLLIIAVLALPSLINTIPLSALAAILILTGFKLASPALFYQMYSEGWKQFWPFVVTVVAIIFTDLLVGIIIGLVISMGFILHSNLRRGVHTIKEHHLGGDVTRLQLGSQVSFLNRAALSSSLNGLPNHANVIIDASITDYIDPDIYQLIIDFRDQEAVMRHINVSLIGFKKHYSEMEDQVQHVDVSTREVQTQLTPAQVLTILKEGNQRFVKGERLHRDMAHQVSATSSGQHPIAAVLGCMDSRSPTELIFDLGVGDIFSMRIAGNIAGQKVLGSMEFACNLKGSKLLVVLGHTDCGAVTAACKMAYQNVDVAQSKEAPHIKYIIGPIMQAVQQERVVDGDDGVTTDFVNRVAIRNVQNTMNFIRSNSDVLRGMIERGEVALVGAIYDVGSGEVTFFEETAEITQIHKPALLPA</sequence>
<evidence type="ECO:0000256" key="6">
    <source>
        <dbReference type="PIRSR" id="PIRSR601765-1"/>
    </source>
</evidence>
<dbReference type="Pfam" id="PF00916">
    <property type="entry name" value="Sulfate_transp"/>
    <property type="match status" value="1"/>
</dbReference>
<keyword evidence="4 7" id="KW-1133">Transmembrane helix</keyword>
<dbReference type="Proteomes" id="UP000253940">
    <property type="component" value="Chromosome"/>
</dbReference>
<feature type="transmembrane region" description="Helical" evidence="7">
    <location>
        <begin position="88"/>
        <end position="110"/>
    </location>
</feature>
<dbReference type="GO" id="GO:0004089">
    <property type="term" value="F:carbonate dehydratase activity"/>
    <property type="evidence" value="ECO:0007669"/>
    <property type="project" value="InterPro"/>
</dbReference>
<name>A0A345P9M7_9GAMM</name>
<dbReference type="SUPFAM" id="SSF53056">
    <property type="entry name" value="beta-carbonic anhydrase, cab"/>
    <property type="match status" value="1"/>
</dbReference>
<feature type="binding site" evidence="6">
    <location>
        <position position="633"/>
    </location>
    <ligand>
        <name>Zn(2+)</name>
        <dbReference type="ChEBI" id="CHEBI:29105"/>
    </ligand>
</feature>
<evidence type="ECO:0000256" key="4">
    <source>
        <dbReference type="ARBA" id="ARBA00022989"/>
    </source>
</evidence>
<feature type="domain" description="SLC26A/SulP transporter" evidence="8">
    <location>
        <begin position="13"/>
        <end position="372"/>
    </location>
</feature>
<dbReference type="Pfam" id="PF00484">
    <property type="entry name" value="Pro_CA"/>
    <property type="match status" value="1"/>
</dbReference>
<dbReference type="OrthoDB" id="9769739at2"/>
<evidence type="ECO:0000256" key="2">
    <source>
        <dbReference type="ARBA" id="ARBA00006217"/>
    </source>
</evidence>